<gene>
    <name evidence="2" type="ORF">EV420DRAFT_1265421</name>
</gene>
<evidence type="ECO:0000313" key="3">
    <source>
        <dbReference type="Proteomes" id="UP001175211"/>
    </source>
</evidence>
<feature type="compositionally biased region" description="Acidic residues" evidence="1">
    <location>
        <begin position="140"/>
        <end position="157"/>
    </location>
</feature>
<protein>
    <recommendedName>
        <fullName evidence="4">Integrase zinc-binding domain-containing protein</fullName>
    </recommendedName>
</protein>
<dbReference type="AlphaFoldDB" id="A0AA39NB55"/>
<dbReference type="RefSeq" id="XP_060334004.1">
    <property type="nucleotide sequence ID" value="XM_060467277.1"/>
</dbReference>
<accession>A0AA39NB55</accession>
<name>A0AA39NB55_ARMTA</name>
<feature type="region of interest" description="Disordered" evidence="1">
    <location>
        <begin position="123"/>
        <end position="157"/>
    </location>
</feature>
<evidence type="ECO:0008006" key="4">
    <source>
        <dbReference type="Google" id="ProtNLM"/>
    </source>
</evidence>
<sequence>MSTSELLALRIRQLSRHTTDLERTAETLKIARCQNREQFIQRFEHRLLKKDYQPGSLVLVQNSHLEMTVNRFKTHPRYLGPYEVECKTLGGSYKLKELDGTSLQKNVAAFRLYPYIRRGSPEFEALKEPEEQTWDPSEYVNEEIEEDEEGPDQEWSD</sequence>
<dbReference type="GeneID" id="85350825"/>
<comment type="caution">
    <text evidence="2">The sequence shown here is derived from an EMBL/GenBank/DDBJ whole genome shotgun (WGS) entry which is preliminary data.</text>
</comment>
<organism evidence="2 3">
    <name type="scientific">Armillaria tabescens</name>
    <name type="common">Ringless honey mushroom</name>
    <name type="synonym">Agaricus tabescens</name>
    <dbReference type="NCBI Taxonomy" id="1929756"/>
    <lineage>
        <taxon>Eukaryota</taxon>
        <taxon>Fungi</taxon>
        <taxon>Dikarya</taxon>
        <taxon>Basidiomycota</taxon>
        <taxon>Agaricomycotina</taxon>
        <taxon>Agaricomycetes</taxon>
        <taxon>Agaricomycetidae</taxon>
        <taxon>Agaricales</taxon>
        <taxon>Marasmiineae</taxon>
        <taxon>Physalacriaceae</taxon>
        <taxon>Desarmillaria</taxon>
    </lineage>
</organism>
<reference evidence="2" key="1">
    <citation type="submission" date="2023-06" db="EMBL/GenBank/DDBJ databases">
        <authorList>
            <consortium name="Lawrence Berkeley National Laboratory"/>
            <person name="Ahrendt S."/>
            <person name="Sahu N."/>
            <person name="Indic B."/>
            <person name="Wong-Bajracharya J."/>
            <person name="Merenyi Z."/>
            <person name="Ke H.-M."/>
            <person name="Monk M."/>
            <person name="Kocsube S."/>
            <person name="Drula E."/>
            <person name="Lipzen A."/>
            <person name="Balint B."/>
            <person name="Henrissat B."/>
            <person name="Andreopoulos B."/>
            <person name="Martin F.M."/>
            <person name="Harder C.B."/>
            <person name="Rigling D."/>
            <person name="Ford K.L."/>
            <person name="Foster G.D."/>
            <person name="Pangilinan J."/>
            <person name="Papanicolaou A."/>
            <person name="Barry K."/>
            <person name="LaButti K."/>
            <person name="Viragh M."/>
            <person name="Koriabine M."/>
            <person name="Yan M."/>
            <person name="Riley R."/>
            <person name="Champramary S."/>
            <person name="Plett K.L."/>
            <person name="Tsai I.J."/>
            <person name="Slot J."/>
            <person name="Sipos G."/>
            <person name="Plett J."/>
            <person name="Nagy L.G."/>
            <person name="Grigoriev I.V."/>
        </authorList>
    </citation>
    <scope>NUCLEOTIDE SEQUENCE</scope>
    <source>
        <strain evidence="2">CCBAS 213</strain>
    </source>
</reference>
<proteinExistence type="predicted"/>
<dbReference type="EMBL" id="JAUEPS010000009">
    <property type="protein sequence ID" value="KAK0462392.1"/>
    <property type="molecule type" value="Genomic_DNA"/>
</dbReference>
<evidence type="ECO:0000256" key="1">
    <source>
        <dbReference type="SAM" id="MobiDB-lite"/>
    </source>
</evidence>
<dbReference type="Proteomes" id="UP001175211">
    <property type="component" value="Unassembled WGS sequence"/>
</dbReference>
<evidence type="ECO:0000313" key="2">
    <source>
        <dbReference type="EMBL" id="KAK0462392.1"/>
    </source>
</evidence>
<keyword evidence="3" id="KW-1185">Reference proteome</keyword>